<sequence length="81" mass="8701">MTMIIQPAALSHFFSIPHAHSPVPRMGPSATASALDGFLRSAALTTSRDEEAITDLLSQLRETIAFSIEIDSATSRTLQAM</sequence>
<keyword evidence="2" id="KW-1185">Reference proteome</keyword>
<evidence type="ECO:0000313" key="2">
    <source>
        <dbReference type="Proteomes" id="UP000195652"/>
    </source>
</evidence>
<proteinExistence type="predicted"/>
<organism evidence="1 2">
    <name type="scientific">Corynebacterium silvaticum</name>
    <dbReference type="NCBI Taxonomy" id="2320431"/>
    <lineage>
        <taxon>Bacteria</taxon>
        <taxon>Bacillati</taxon>
        <taxon>Actinomycetota</taxon>
        <taxon>Actinomycetes</taxon>
        <taxon>Mycobacteriales</taxon>
        <taxon>Corynebacteriaceae</taxon>
        <taxon>Corynebacterium</taxon>
    </lineage>
</organism>
<reference evidence="1 2" key="1">
    <citation type="journal article" date="2014" name="BMC Vet. Res.">
        <title>First report of Corynebacterium pseudotuberculosis from caseous lymphadenitis lesions in Black Alentejano pig (Sus scrofa domesticus).</title>
        <authorList>
            <person name="Oliveira M."/>
            <person name="Barroco C."/>
            <person name="Mottola C."/>
            <person name="Santos R."/>
            <person name="Lemsaddek A."/>
            <person name="Tavares L."/>
            <person name="Semedo-Lemsaddek T."/>
        </authorList>
    </citation>
    <scope>NUCLEOTIDE SEQUENCE [LARGE SCALE GENOMIC DNA]</scope>
    <source>
        <strain evidence="1 2">PO100/5</strain>
    </source>
</reference>
<reference evidence="1 2" key="3">
    <citation type="journal article" date="2020" name="Int. J. Syst. Evol. Microbiol.">
        <title>Corynebacterium silvaticum sp. nov., a unique group of NTTB corynebacteria in wild boar and roe deer.</title>
        <authorList>
            <person name="Dangel A."/>
            <person name="Berger A."/>
            <person name="Rau J."/>
            <person name="Eisenberg T."/>
            <person name="Kampfer P."/>
            <person name="Margos G."/>
            <person name="Contzen M."/>
            <person name="Busse H.J."/>
            <person name="Konrad R."/>
            <person name="Peters M."/>
            <person name="Sting R."/>
            <person name="Sing A."/>
        </authorList>
    </citation>
    <scope>NUCLEOTIDE SEQUENCE [LARGE SCALE GENOMIC DNA]</scope>
    <source>
        <strain evidence="1 2">PO100/5</strain>
    </source>
</reference>
<protein>
    <submittedName>
        <fullName evidence="1">Uncharacterized protein</fullName>
    </submittedName>
</protein>
<reference evidence="1 2" key="2">
    <citation type="journal article" date="2020" name="Antonie Van Leeuwenhoek">
        <title>Phylogenomic characterisation of a novel corynebacterial species pathogenic to animals.</title>
        <authorList>
            <person name="Moller J."/>
            <person name="Musella L."/>
            <person name="Melnikov V."/>
            <person name="Geissdorfer W."/>
            <person name="Burkovski A."/>
            <person name="Sangal V."/>
        </authorList>
    </citation>
    <scope>NUCLEOTIDE SEQUENCE [LARGE SCALE GENOMIC DNA]</scope>
    <source>
        <strain evidence="1 2">PO100/5</strain>
    </source>
</reference>
<dbReference type="KEGG" id="csil:CBE74_10810"/>
<gene>
    <name evidence="1" type="ORF">CBE74_10810</name>
</gene>
<dbReference type="Proteomes" id="UP000195652">
    <property type="component" value="Chromosome"/>
</dbReference>
<dbReference type="AlphaFoldDB" id="A0A7Y4LHS2"/>
<reference evidence="1 2" key="4">
    <citation type="journal article" date="2020" name="PLoS ONE">
        <title>Taxonomic classification of strain PO100/5 shows a broader geographic distribution and genetic markers of the recently described Corynebacterium silvaticum.</title>
        <authorList>
            <person name="Viana M.V.C."/>
            <person name="Profeta R."/>
            <person name="da Silva A.L."/>
            <person name="Hurtado R."/>
            <person name="Cerqueira J.C."/>
            <person name="Ribeiro B.F.S."/>
            <person name="Almeida M.O."/>
            <person name="Morais-Rodrigues F."/>
            <person name="Soares S.C."/>
            <person name="Oliveira M."/>
            <person name="Tavares L."/>
            <person name="Figueiredo H."/>
            <person name="Wattam A.R."/>
            <person name="Barh D."/>
            <person name="Ghosh P."/>
            <person name="Silva A."/>
            <person name="Azevedo V."/>
        </authorList>
    </citation>
    <scope>NUCLEOTIDE SEQUENCE [LARGE SCALE GENOMIC DNA]</scope>
    <source>
        <strain evidence="1 2">PO100/5</strain>
    </source>
</reference>
<dbReference type="EMBL" id="CP021417">
    <property type="protein sequence ID" value="ARU46851.2"/>
    <property type="molecule type" value="Genomic_DNA"/>
</dbReference>
<name>A0A7Y4LHS2_9CORY</name>
<accession>A0A7Y4LHS2</accession>
<evidence type="ECO:0000313" key="1">
    <source>
        <dbReference type="EMBL" id="ARU46851.2"/>
    </source>
</evidence>